<comment type="caution">
    <text evidence="2">The sequence shown here is derived from an EMBL/GenBank/DDBJ whole genome shotgun (WGS) entry which is preliminary data.</text>
</comment>
<accession>A0ABV2GEL9</accession>
<dbReference type="InterPro" id="IPR002645">
    <property type="entry name" value="STAS_dom"/>
</dbReference>
<dbReference type="PROSITE" id="PS50801">
    <property type="entry name" value="STAS"/>
    <property type="match status" value="1"/>
</dbReference>
<organism evidence="2 3">
    <name type="scientific">Bhargavaea ullalensis</name>
    <dbReference type="NCBI Taxonomy" id="1265685"/>
    <lineage>
        <taxon>Bacteria</taxon>
        <taxon>Bacillati</taxon>
        <taxon>Bacillota</taxon>
        <taxon>Bacilli</taxon>
        <taxon>Bacillales</taxon>
        <taxon>Caryophanaceae</taxon>
        <taxon>Bhargavaea</taxon>
    </lineage>
</organism>
<evidence type="ECO:0000313" key="2">
    <source>
        <dbReference type="EMBL" id="MET3576748.1"/>
    </source>
</evidence>
<feature type="domain" description="STAS" evidence="1">
    <location>
        <begin position="141"/>
        <end position="230"/>
    </location>
</feature>
<dbReference type="Gene3D" id="3.30.750.24">
    <property type="entry name" value="STAS domain"/>
    <property type="match status" value="1"/>
</dbReference>
<sequence length="255" mass="28788">MAELNLPLPLPYLKINRDGTIVSHSSLAGEQFDLRSGRIESIIDEESIKKLNQFSWLPEKEPITLELNLKTRENPLALFDVHLQWEADEHAAMVFVPKDPANEPLTQKLMAIQTRLAATDFALLEKKEELERVLRRLDERSGPFIPLTDTVCMIPLFGDITAGKIRVISRGCLQSVFEGDYETVLFDLTAAGDVDAAGIEMFIQLVKSLNLITGQPIKLVGIKPNLAKALPPHQLEQWVEFNHSIKEELRIHLNH</sequence>
<dbReference type="SUPFAM" id="SSF52091">
    <property type="entry name" value="SpoIIaa-like"/>
    <property type="match status" value="1"/>
</dbReference>
<dbReference type="Pfam" id="PF01740">
    <property type="entry name" value="STAS"/>
    <property type="match status" value="1"/>
</dbReference>
<gene>
    <name evidence="2" type="ORF">ABID49_002678</name>
</gene>
<reference evidence="2 3" key="1">
    <citation type="submission" date="2024-06" db="EMBL/GenBank/DDBJ databases">
        <title>Genomic Encyclopedia of Type Strains, Phase IV (KMG-IV): sequencing the most valuable type-strain genomes for metagenomic binning, comparative biology and taxonomic classification.</title>
        <authorList>
            <person name="Goeker M."/>
        </authorList>
    </citation>
    <scope>NUCLEOTIDE SEQUENCE [LARGE SCALE GENOMIC DNA]</scope>
    <source>
        <strain evidence="2 3">DSM 26128</strain>
    </source>
</reference>
<dbReference type="Proteomes" id="UP001549099">
    <property type="component" value="Unassembled WGS sequence"/>
</dbReference>
<proteinExistence type="predicted"/>
<dbReference type="EMBL" id="JBEPLW010000032">
    <property type="protein sequence ID" value="MET3576748.1"/>
    <property type="molecule type" value="Genomic_DNA"/>
</dbReference>
<evidence type="ECO:0000313" key="3">
    <source>
        <dbReference type="Proteomes" id="UP001549099"/>
    </source>
</evidence>
<dbReference type="RefSeq" id="WP_354199066.1">
    <property type="nucleotide sequence ID" value="NZ_JBEPLW010000032.1"/>
</dbReference>
<keyword evidence="3" id="KW-1185">Reference proteome</keyword>
<dbReference type="InterPro" id="IPR036513">
    <property type="entry name" value="STAS_dom_sf"/>
</dbReference>
<name>A0ABV2GEL9_9BACL</name>
<evidence type="ECO:0000259" key="1">
    <source>
        <dbReference type="PROSITE" id="PS50801"/>
    </source>
</evidence>
<protein>
    <submittedName>
        <fullName evidence="2">RsbT co-antagonist protein RsbR</fullName>
    </submittedName>
</protein>